<keyword evidence="1" id="KW-0812">Transmembrane</keyword>
<name>A0A543J381_9ACTN</name>
<evidence type="ECO:0000313" key="3">
    <source>
        <dbReference type="Proteomes" id="UP000319213"/>
    </source>
</evidence>
<feature type="transmembrane region" description="Helical" evidence="1">
    <location>
        <begin position="61"/>
        <end position="80"/>
    </location>
</feature>
<evidence type="ECO:0000313" key="2">
    <source>
        <dbReference type="EMBL" id="TQM77258.1"/>
    </source>
</evidence>
<dbReference type="AlphaFoldDB" id="A0A543J381"/>
<feature type="transmembrane region" description="Helical" evidence="1">
    <location>
        <begin position="92"/>
        <end position="110"/>
    </location>
</feature>
<gene>
    <name evidence="2" type="ORF">FHX40_4015</name>
</gene>
<organism evidence="2 3">
    <name type="scientific">Thermopolyspora flexuosa</name>
    <dbReference type="NCBI Taxonomy" id="103836"/>
    <lineage>
        <taxon>Bacteria</taxon>
        <taxon>Bacillati</taxon>
        <taxon>Actinomycetota</taxon>
        <taxon>Actinomycetes</taxon>
        <taxon>Streptosporangiales</taxon>
        <taxon>Streptosporangiaceae</taxon>
        <taxon>Thermopolyspora</taxon>
    </lineage>
</organism>
<keyword evidence="1" id="KW-1133">Transmembrane helix</keyword>
<protein>
    <submittedName>
        <fullName evidence="2">Uncharacterized protein</fullName>
    </submittedName>
</protein>
<evidence type="ECO:0000256" key="1">
    <source>
        <dbReference type="SAM" id="Phobius"/>
    </source>
</evidence>
<dbReference type="Proteomes" id="UP000319213">
    <property type="component" value="Unassembled WGS sequence"/>
</dbReference>
<sequence>MVAILLSRGCTRVHSFDLIKAPTHDERDLIHNLKPSVFAYRTLSQSRHIANAQKRMLARSLTLKTLLLITGLVAALVLLVEILFDETWLDQAILTIGTITTIGGFFSLLLRENH</sequence>
<keyword evidence="3" id="KW-1185">Reference proteome</keyword>
<keyword evidence="1" id="KW-0472">Membrane</keyword>
<proteinExistence type="predicted"/>
<comment type="caution">
    <text evidence="2">The sequence shown here is derived from an EMBL/GenBank/DDBJ whole genome shotgun (WGS) entry which is preliminary data.</text>
</comment>
<accession>A0A543J381</accession>
<dbReference type="EMBL" id="VFPQ01000001">
    <property type="protein sequence ID" value="TQM77258.1"/>
    <property type="molecule type" value="Genomic_DNA"/>
</dbReference>
<reference evidence="2 3" key="1">
    <citation type="submission" date="2019-06" db="EMBL/GenBank/DDBJ databases">
        <title>Sequencing the genomes of 1000 actinobacteria strains.</title>
        <authorList>
            <person name="Klenk H.-P."/>
        </authorList>
    </citation>
    <scope>NUCLEOTIDE SEQUENCE [LARGE SCALE GENOMIC DNA]</scope>
    <source>
        <strain evidence="2 3">DSM 43186</strain>
    </source>
</reference>